<proteinExistence type="predicted"/>
<feature type="domain" description="Resolvase HTH" evidence="1">
    <location>
        <begin position="59"/>
        <end position="90"/>
    </location>
</feature>
<evidence type="ECO:0000313" key="2">
    <source>
        <dbReference type="EMBL" id="GAA1723124.1"/>
    </source>
</evidence>
<name>A0ABP4VI01_9ACTN</name>
<accession>A0ABP4VI01</accession>
<dbReference type="EMBL" id="BAAANY010000056">
    <property type="protein sequence ID" value="GAA1723124.1"/>
    <property type="molecule type" value="Genomic_DNA"/>
</dbReference>
<evidence type="ECO:0000259" key="1">
    <source>
        <dbReference type="Pfam" id="PF02796"/>
    </source>
</evidence>
<gene>
    <name evidence="2" type="ORF">GCM10009765_83860</name>
</gene>
<sequence>MDLLSAYSKRLDLVSSLVNAMDLLRSEERWAALRRSVRSDCAPRVWRISDRLDEAAVSTLIASYRSGVTAVELAKRFDISKSSVKRILRERSVRRRALGR</sequence>
<organism evidence="2 3">
    <name type="scientific">Fodinicola feengrottensis</name>
    <dbReference type="NCBI Taxonomy" id="435914"/>
    <lineage>
        <taxon>Bacteria</taxon>
        <taxon>Bacillati</taxon>
        <taxon>Actinomycetota</taxon>
        <taxon>Actinomycetes</taxon>
        <taxon>Mycobacteriales</taxon>
        <taxon>Fodinicola</taxon>
    </lineage>
</organism>
<comment type="caution">
    <text evidence="2">The sequence shown here is derived from an EMBL/GenBank/DDBJ whole genome shotgun (WGS) entry which is preliminary data.</text>
</comment>
<dbReference type="InterPro" id="IPR006120">
    <property type="entry name" value="Resolvase_HTH_dom"/>
</dbReference>
<dbReference type="Gene3D" id="1.10.10.60">
    <property type="entry name" value="Homeodomain-like"/>
    <property type="match status" value="1"/>
</dbReference>
<keyword evidence="3" id="KW-1185">Reference proteome</keyword>
<reference evidence="3" key="1">
    <citation type="journal article" date="2019" name="Int. J. Syst. Evol. Microbiol.">
        <title>The Global Catalogue of Microorganisms (GCM) 10K type strain sequencing project: providing services to taxonomists for standard genome sequencing and annotation.</title>
        <authorList>
            <consortium name="The Broad Institute Genomics Platform"/>
            <consortium name="The Broad Institute Genome Sequencing Center for Infectious Disease"/>
            <person name="Wu L."/>
            <person name="Ma J."/>
        </authorList>
    </citation>
    <scope>NUCLEOTIDE SEQUENCE [LARGE SCALE GENOMIC DNA]</scope>
    <source>
        <strain evidence="3">JCM 14718</strain>
    </source>
</reference>
<dbReference type="Pfam" id="PF02796">
    <property type="entry name" value="HTH_7"/>
    <property type="match status" value="1"/>
</dbReference>
<dbReference type="Proteomes" id="UP001500618">
    <property type="component" value="Unassembled WGS sequence"/>
</dbReference>
<protein>
    <recommendedName>
        <fullName evidence="1">Resolvase HTH domain-containing protein</fullName>
    </recommendedName>
</protein>
<evidence type="ECO:0000313" key="3">
    <source>
        <dbReference type="Proteomes" id="UP001500618"/>
    </source>
</evidence>